<organism evidence="7 8">
    <name type="scientific">Periplaneta americana</name>
    <name type="common">American cockroach</name>
    <name type="synonym">Blatta americana</name>
    <dbReference type="NCBI Taxonomy" id="6978"/>
    <lineage>
        <taxon>Eukaryota</taxon>
        <taxon>Metazoa</taxon>
        <taxon>Ecdysozoa</taxon>
        <taxon>Arthropoda</taxon>
        <taxon>Hexapoda</taxon>
        <taxon>Insecta</taxon>
        <taxon>Pterygota</taxon>
        <taxon>Neoptera</taxon>
        <taxon>Polyneoptera</taxon>
        <taxon>Dictyoptera</taxon>
        <taxon>Blattodea</taxon>
        <taxon>Blattoidea</taxon>
        <taxon>Blattidae</taxon>
        <taxon>Blattinae</taxon>
        <taxon>Periplaneta</taxon>
    </lineage>
</organism>
<dbReference type="InterPro" id="IPR019787">
    <property type="entry name" value="Znf_PHD-finger"/>
</dbReference>
<evidence type="ECO:0000313" key="7">
    <source>
        <dbReference type="EMBL" id="KAJ4435183.1"/>
    </source>
</evidence>
<evidence type="ECO:0000256" key="3">
    <source>
        <dbReference type="ARBA" id="ARBA00022833"/>
    </source>
</evidence>
<proteinExistence type="predicted"/>
<keyword evidence="8" id="KW-1185">Reference proteome</keyword>
<evidence type="ECO:0000256" key="1">
    <source>
        <dbReference type="ARBA" id="ARBA00022723"/>
    </source>
</evidence>
<protein>
    <recommendedName>
        <fullName evidence="6">PHD-type domain-containing protein</fullName>
    </recommendedName>
</protein>
<keyword evidence="1" id="KW-0479">Metal-binding</keyword>
<feature type="compositionally biased region" description="Basic and acidic residues" evidence="5">
    <location>
        <begin position="125"/>
        <end position="159"/>
    </location>
</feature>
<keyword evidence="3" id="KW-0862">Zinc</keyword>
<dbReference type="InterPro" id="IPR013083">
    <property type="entry name" value="Znf_RING/FYVE/PHD"/>
</dbReference>
<dbReference type="SUPFAM" id="SSF57903">
    <property type="entry name" value="FYVE/PHD zinc finger"/>
    <property type="match status" value="1"/>
</dbReference>
<accession>A0ABQ8SMG6</accession>
<evidence type="ECO:0000259" key="6">
    <source>
        <dbReference type="Pfam" id="PF00628"/>
    </source>
</evidence>
<feature type="coiled-coil region" evidence="4">
    <location>
        <begin position="66"/>
        <end position="93"/>
    </location>
</feature>
<sequence length="291" mass="33233">MTISKEAVGCDGCPLWFHSTCTPLGVTEAKALNSKKGNLLWMCDTCRYRLQTYGLNKTSTEADDLITDSKKSYEELKQKMDEVSETLMQKMSLLLETQLHQTEILTSIIEKPETNSAGREQAGSDVERNKQPRPSVIKEQRQYQHDKEDTETNNDRPETNEQSLYIEGSRRQYADAVNIAPRNKRQNTTTIGTMDPSNTDLQAGERRAWLYVGKLHPNTTTEKIKNHLQKQGIETGIECDELTTKGTLKAFRIAVPFERRSQVTTPEFWPQGVLVRQYRFRNGRTEGAILE</sequence>
<gene>
    <name evidence="7" type="ORF">ANN_23759</name>
</gene>
<evidence type="ECO:0000313" key="8">
    <source>
        <dbReference type="Proteomes" id="UP001148838"/>
    </source>
</evidence>
<evidence type="ECO:0000256" key="2">
    <source>
        <dbReference type="ARBA" id="ARBA00022771"/>
    </source>
</evidence>
<dbReference type="Proteomes" id="UP001148838">
    <property type="component" value="Unassembled WGS sequence"/>
</dbReference>
<keyword evidence="2" id="KW-0863">Zinc-finger</keyword>
<comment type="caution">
    <text evidence="7">The sequence shown here is derived from an EMBL/GenBank/DDBJ whole genome shotgun (WGS) entry which is preliminary data.</text>
</comment>
<keyword evidence="4" id="KW-0175">Coiled coil</keyword>
<dbReference type="EMBL" id="JAJSOF020000025">
    <property type="protein sequence ID" value="KAJ4435183.1"/>
    <property type="molecule type" value="Genomic_DNA"/>
</dbReference>
<dbReference type="InterPro" id="IPR011011">
    <property type="entry name" value="Znf_FYVE_PHD"/>
</dbReference>
<feature type="region of interest" description="Disordered" evidence="5">
    <location>
        <begin position="109"/>
        <end position="161"/>
    </location>
</feature>
<dbReference type="Gene3D" id="3.30.40.10">
    <property type="entry name" value="Zinc/RING finger domain, C3HC4 (zinc finger)"/>
    <property type="match status" value="1"/>
</dbReference>
<dbReference type="Pfam" id="PF00628">
    <property type="entry name" value="PHD"/>
    <property type="match status" value="1"/>
</dbReference>
<name>A0ABQ8SMG6_PERAM</name>
<reference evidence="7 8" key="1">
    <citation type="journal article" date="2022" name="Allergy">
        <title>Genome assembly and annotation of Periplaneta americana reveal a comprehensive cockroach allergen profile.</title>
        <authorList>
            <person name="Wang L."/>
            <person name="Xiong Q."/>
            <person name="Saelim N."/>
            <person name="Wang L."/>
            <person name="Nong W."/>
            <person name="Wan A.T."/>
            <person name="Shi M."/>
            <person name="Liu X."/>
            <person name="Cao Q."/>
            <person name="Hui J.H.L."/>
            <person name="Sookrung N."/>
            <person name="Leung T.F."/>
            <person name="Tungtrongchitr A."/>
            <person name="Tsui S.K.W."/>
        </authorList>
    </citation>
    <scope>NUCLEOTIDE SEQUENCE [LARGE SCALE GENOMIC DNA]</scope>
    <source>
        <strain evidence="7">PWHHKU_190912</strain>
    </source>
</reference>
<evidence type="ECO:0000256" key="4">
    <source>
        <dbReference type="SAM" id="Coils"/>
    </source>
</evidence>
<evidence type="ECO:0000256" key="5">
    <source>
        <dbReference type="SAM" id="MobiDB-lite"/>
    </source>
</evidence>
<feature type="domain" description="PHD-type" evidence="6">
    <location>
        <begin position="5"/>
        <end position="46"/>
    </location>
</feature>